<comment type="caution">
    <text evidence="2">The sequence shown here is derived from an EMBL/GenBank/DDBJ whole genome shotgun (WGS) entry which is preliminary data.</text>
</comment>
<dbReference type="Proteomes" id="UP000789759">
    <property type="component" value="Unassembled WGS sequence"/>
</dbReference>
<feature type="non-terminal residue" evidence="2">
    <location>
        <position position="213"/>
    </location>
</feature>
<accession>A0A9N9BKC6</accession>
<name>A0A9N9BKC6_9GLOM</name>
<protein>
    <submittedName>
        <fullName evidence="2">23732_t:CDS:1</fullName>
    </submittedName>
</protein>
<dbReference type="EMBL" id="CAJVQA010003190">
    <property type="protein sequence ID" value="CAG8568928.1"/>
    <property type="molecule type" value="Genomic_DNA"/>
</dbReference>
<keyword evidence="1" id="KW-0175">Coiled coil</keyword>
<feature type="non-terminal residue" evidence="2">
    <location>
        <position position="1"/>
    </location>
</feature>
<feature type="coiled-coil region" evidence="1">
    <location>
        <begin position="3"/>
        <end position="37"/>
    </location>
</feature>
<evidence type="ECO:0000313" key="2">
    <source>
        <dbReference type="EMBL" id="CAG8568928.1"/>
    </source>
</evidence>
<sequence>ERIVKKESEIIFLKSELTNIKNKLANTKNKLINTKNKLALKINEIEYLGTLHSALQKTKDILDSVVIGGVEKNSKAKNKVLYRILKIHLNLDSLSYCKEFSTDEISNIKNKTLPIITNKQNSELFIQDITIKGAVCVSEALVNNNGSSSQDVFKIVGQYTDDVKSASMVINSYLHKNKFIVFDLNRAEDNSFAIWLGFDILLDLQKEIELHQK</sequence>
<gene>
    <name evidence="2" type="ORF">CPELLU_LOCUS5559</name>
</gene>
<reference evidence="2" key="1">
    <citation type="submission" date="2021-06" db="EMBL/GenBank/DDBJ databases">
        <authorList>
            <person name="Kallberg Y."/>
            <person name="Tangrot J."/>
            <person name="Rosling A."/>
        </authorList>
    </citation>
    <scope>NUCLEOTIDE SEQUENCE</scope>
    <source>
        <strain evidence="2">FL966</strain>
    </source>
</reference>
<dbReference type="AlphaFoldDB" id="A0A9N9BKC6"/>
<dbReference type="OrthoDB" id="2424110at2759"/>
<evidence type="ECO:0000256" key="1">
    <source>
        <dbReference type="SAM" id="Coils"/>
    </source>
</evidence>
<organism evidence="2 3">
    <name type="scientific">Cetraspora pellucida</name>
    <dbReference type="NCBI Taxonomy" id="1433469"/>
    <lineage>
        <taxon>Eukaryota</taxon>
        <taxon>Fungi</taxon>
        <taxon>Fungi incertae sedis</taxon>
        <taxon>Mucoromycota</taxon>
        <taxon>Glomeromycotina</taxon>
        <taxon>Glomeromycetes</taxon>
        <taxon>Diversisporales</taxon>
        <taxon>Gigasporaceae</taxon>
        <taxon>Cetraspora</taxon>
    </lineage>
</organism>
<keyword evidence="3" id="KW-1185">Reference proteome</keyword>
<proteinExistence type="predicted"/>
<evidence type="ECO:0000313" key="3">
    <source>
        <dbReference type="Proteomes" id="UP000789759"/>
    </source>
</evidence>